<dbReference type="Gene3D" id="2.120.10.80">
    <property type="entry name" value="Kelch-type beta propeller"/>
    <property type="match status" value="1"/>
</dbReference>
<sequence>MRPSLSGRSAMLALLSLLELSIAALLVSADTNVVSQVPTLLADINKVQANPTDIRDMTVLGDKLYLSGSTSPDVGIELVSLIADGKYELAASIADGDRSSYAKALCAFNNKLYFFAGDATTNHYLRVYDPATKETRHLPKAYAPTYFDMSESVEYDGEMFFGGNGPSNLHQNLWAMNSSEDRRVVYDFPESTATKGGAPHRFTVAQGQLYFLAQVSEDTTKLYSFNRTHGVRQVAAPDFDSPSTLAALAGKVYFSASDQQSDRELWVYDGVNAPYRALDINPHASSSPRVLGEFEGKLYLEAAESGNARRLFVFNGTHLDAIADVDAERHGSDPDHFTVFQGEPFLTFTQGDSAELFKLSRSGAIVSLPAMDPATDSAEVSNLVVHDGQVFFAADDGVHGSELWKYNSSDGASMQSRIRDKLYFAGNFPTRGSEVGSYSKSEEIKWETDIAVLGDDAEPSDLCSFGSRLFFAAGNDGSNVELWVLEDGGKFYCARDVRPGWGSSSPKFLTVANNTMYFLASNARDNVALYSYSEDDEMNSVLELSGGTWSDVYGMASLGGQLYMWWVEESMTAPIPLARVDVISGTLEPMSDHRVGRRSNAKPDGLSQPQLVAIAFLQLKLVAIAFLQLKLVAIAFLQLKLVAIAFLQLKLVAIAFLQLKLVAIAFLQSQCDAATVVQPKPDPVAFLQPHLVFIAILDHQCQPDPVNDHQCQPDPVNDHQCQPDPVNDCCPDIADASTRV</sequence>
<gene>
    <name evidence="2" type="ORF">FNF29_05113</name>
</gene>
<keyword evidence="3" id="KW-1185">Reference proteome</keyword>
<comment type="caution">
    <text evidence="2">The sequence shown here is derived from an EMBL/GenBank/DDBJ whole genome shotgun (WGS) entry which is preliminary data.</text>
</comment>
<dbReference type="InterPro" id="IPR015915">
    <property type="entry name" value="Kelch-typ_b-propeller"/>
</dbReference>
<accession>A0A5A8CCZ5</accession>
<protein>
    <submittedName>
        <fullName evidence="2">Uncharacterized protein</fullName>
    </submittedName>
</protein>
<dbReference type="EMBL" id="VLTN01000032">
    <property type="protein sequence ID" value="KAA0150778.1"/>
    <property type="molecule type" value="Genomic_DNA"/>
</dbReference>
<dbReference type="SUPFAM" id="SSF82171">
    <property type="entry name" value="DPP6 N-terminal domain-like"/>
    <property type="match status" value="1"/>
</dbReference>
<feature type="chain" id="PRO_5022869138" evidence="1">
    <location>
        <begin position="30"/>
        <end position="740"/>
    </location>
</feature>
<evidence type="ECO:0000313" key="3">
    <source>
        <dbReference type="Proteomes" id="UP000323011"/>
    </source>
</evidence>
<organism evidence="2 3">
    <name type="scientific">Cafeteria roenbergensis</name>
    <name type="common">Marine flagellate</name>
    <dbReference type="NCBI Taxonomy" id="33653"/>
    <lineage>
        <taxon>Eukaryota</taxon>
        <taxon>Sar</taxon>
        <taxon>Stramenopiles</taxon>
        <taxon>Bigyra</taxon>
        <taxon>Opalozoa</taxon>
        <taxon>Bicosoecida</taxon>
        <taxon>Cafeteriaceae</taxon>
        <taxon>Cafeteria</taxon>
    </lineage>
</organism>
<feature type="signal peptide" evidence="1">
    <location>
        <begin position="1"/>
        <end position="29"/>
    </location>
</feature>
<dbReference type="AlphaFoldDB" id="A0A5A8CCZ5"/>
<evidence type="ECO:0000256" key="1">
    <source>
        <dbReference type="SAM" id="SignalP"/>
    </source>
</evidence>
<dbReference type="Proteomes" id="UP000323011">
    <property type="component" value="Unassembled WGS sequence"/>
</dbReference>
<reference evidence="2 3" key="1">
    <citation type="submission" date="2019-07" db="EMBL/GenBank/DDBJ databases">
        <title>Genomes of Cafeteria roenbergensis.</title>
        <authorList>
            <person name="Fischer M.G."/>
            <person name="Hackl T."/>
            <person name="Roman M."/>
        </authorList>
    </citation>
    <scope>NUCLEOTIDE SEQUENCE [LARGE SCALE GENOMIC DNA]</scope>
    <source>
        <strain evidence="2 3">BVI</strain>
    </source>
</reference>
<name>A0A5A8CCZ5_CAFRO</name>
<keyword evidence="1" id="KW-0732">Signal</keyword>
<evidence type="ECO:0000313" key="2">
    <source>
        <dbReference type="EMBL" id="KAA0150778.1"/>
    </source>
</evidence>
<proteinExistence type="predicted"/>
<dbReference type="SUPFAM" id="SSF63825">
    <property type="entry name" value="YWTD domain"/>
    <property type="match status" value="1"/>
</dbReference>